<evidence type="ECO:0000313" key="2">
    <source>
        <dbReference type="Proteomes" id="UP000051254"/>
    </source>
</evidence>
<dbReference type="Proteomes" id="UP000051254">
    <property type="component" value="Unassembled WGS sequence"/>
</dbReference>
<keyword evidence="2" id="KW-1185">Reference proteome</keyword>
<comment type="caution">
    <text evidence="1">The sequence shown here is derived from an EMBL/GenBank/DDBJ whole genome shotgun (WGS) entry which is preliminary data.</text>
</comment>
<dbReference type="PATRIC" id="fig|266128.3.peg.2318"/>
<reference evidence="1 2" key="1">
    <citation type="submission" date="2015-05" db="EMBL/GenBank/DDBJ databases">
        <title>Genome sequencing and analysis of members of genus Stenotrophomonas.</title>
        <authorList>
            <person name="Patil P.P."/>
            <person name="Midha S."/>
            <person name="Patil P.B."/>
        </authorList>
    </citation>
    <scope>NUCLEOTIDE SEQUENCE [LARGE SCALE GENOMIC DNA]</scope>
    <source>
        <strain evidence="1 2">DSM 17805</strain>
    </source>
</reference>
<dbReference type="EMBL" id="LDJH01000006">
    <property type="protein sequence ID" value="KRG59584.1"/>
    <property type="molecule type" value="Genomic_DNA"/>
</dbReference>
<accession>A0A0R0BR47</accession>
<name>A0A0R0BR47_9GAMM</name>
<protein>
    <submittedName>
        <fullName evidence="1">Uncharacterized protein</fullName>
    </submittedName>
</protein>
<organism evidence="1 2">
    <name type="scientific">Stenotrophomonas koreensis</name>
    <dbReference type="NCBI Taxonomy" id="266128"/>
    <lineage>
        <taxon>Bacteria</taxon>
        <taxon>Pseudomonadati</taxon>
        <taxon>Pseudomonadota</taxon>
        <taxon>Gammaproteobacteria</taxon>
        <taxon>Lysobacterales</taxon>
        <taxon>Lysobacteraceae</taxon>
        <taxon>Stenotrophomonas</taxon>
    </lineage>
</organism>
<dbReference type="AlphaFoldDB" id="A0A0R0BR47"/>
<sequence length="465" mass="50037">MVMFKRMAWAVSGLLCLLLVVMLVSRYWPASAMQKQARAALEGPVAWPGDNGWALLETLSHEDLDMAQRQALVDDRAARFAQWVQATAPQRYGEPEPGPVQHGQLPKLALPGQRWMADEVLCRGGNRDCLAQVRRDPQAVAAALQARRGVIERVAALADYGHVRSPYLADVDMPYPAPISRLFDPLAAHALAHAQGDSPLAMTGLCRDIGTARMLLGHSDNVVVAMTGQSMLQANTLLLAQVLAELPPATPLPESCAAVLVPLSVEQMSLCIPVRGDYAMVGAATRQSYEHEVGDTAGGSWLFNVDKTLNRNAAYMGQGCLAPLRQRVAQDLPAQPDLAVSSLWRVECPANAIGCILSAIAGPAYTDYILRAQDAGAQQRLLAALVWLRGQPGDEPLAQRLQRLPPELVSAQRPIRLSVDGRALQVDSYYRKGQPANGPVSLPLPQAWWPAPAPVTAAAADTPAP</sequence>
<proteinExistence type="predicted"/>
<gene>
    <name evidence="1" type="ORF">ABB25_03270</name>
</gene>
<evidence type="ECO:0000313" key="1">
    <source>
        <dbReference type="EMBL" id="KRG59584.1"/>
    </source>
</evidence>